<dbReference type="InterPro" id="IPR044629">
    <property type="entry name" value="GSTL1/2/3"/>
</dbReference>
<evidence type="ECO:0000256" key="2">
    <source>
        <dbReference type="SAM" id="MobiDB-lite"/>
    </source>
</evidence>
<dbReference type="InterPro" id="IPR036249">
    <property type="entry name" value="Thioredoxin-like_sf"/>
</dbReference>
<dbReference type="AlphaFoldDB" id="M7YLR0"/>
<dbReference type="InterPro" id="IPR040079">
    <property type="entry name" value="Glutathione_S-Trfase"/>
</dbReference>
<accession>M7YLR0</accession>
<evidence type="ECO:0000256" key="1">
    <source>
        <dbReference type="ARBA" id="ARBA00009929"/>
    </source>
</evidence>
<dbReference type="Pfam" id="PF13417">
    <property type="entry name" value="GST_N_3"/>
    <property type="match status" value="1"/>
</dbReference>
<dbReference type="FunFam" id="3.40.30.10:FF:000091">
    <property type="entry name" value="Glutathione S-transferase L2, chloroplastic"/>
    <property type="match status" value="1"/>
</dbReference>
<feature type="compositionally biased region" description="Basic and acidic residues" evidence="2">
    <location>
        <begin position="278"/>
        <end position="287"/>
    </location>
</feature>
<dbReference type="GO" id="GO:0004364">
    <property type="term" value="F:glutathione transferase activity"/>
    <property type="evidence" value="ECO:0007669"/>
    <property type="project" value="InterPro"/>
</dbReference>
<name>M7YLR0_TRIUA</name>
<dbReference type="InterPro" id="IPR036282">
    <property type="entry name" value="Glutathione-S-Trfase_C_sf"/>
</dbReference>
<dbReference type="PANTHER" id="PTHR44328">
    <property type="entry name" value="GLUTATHIONE S-TRANSFERASE L1"/>
    <property type="match status" value="1"/>
</dbReference>
<dbReference type="SUPFAM" id="SSF52833">
    <property type="entry name" value="Thioredoxin-like"/>
    <property type="match status" value="1"/>
</dbReference>
<dbReference type="STRING" id="4572.M7YLR0"/>
<proteinExistence type="inferred from homology"/>
<dbReference type="SFLD" id="SFLDG00358">
    <property type="entry name" value="Main_(cytGST)"/>
    <property type="match status" value="1"/>
</dbReference>
<organism evidence="3">
    <name type="scientific">Triticum urartu</name>
    <name type="common">Red wild einkorn</name>
    <name type="synonym">Crithodium urartu</name>
    <dbReference type="NCBI Taxonomy" id="4572"/>
    <lineage>
        <taxon>Eukaryota</taxon>
        <taxon>Viridiplantae</taxon>
        <taxon>Streptophyta</taxon>
        <taxon>Embryophyta</taxon>
        <taxon>Tracheophyta</taxon>
        <taxon>Spermatophyta</taxon>
        <taxon>Magnoliopsida</taxon>
        <taxon>Liliopsida</taxon>
        <taxon>Poales</taxon>
        <taxon>Poaceae</taxon>
        <taxon>BOP clade</taxon>
        <taxon>Pooideae</taxon>
        <taxon>Triticodae</taxon>
        <taxon>Triticeae</taxon>
        <taxon>Triticinae</taxon>
        <taxon>Triticum</taxon>
    </lineage>
</organism>
<evidence type="ECO:0000313" key="3">
    <source>
        <dbReference type="EMBL" id="EMS48257.1"/>
    </source>
</evidence>
<dbReference type="CDD" id="cd03203">
    <property type="entry name" value="GST_C_Lambda"/>
    <property type="match status" value="1"/>
</dbReference>
<dbReference type="FunFam" id="1.20.1050.10:FF:000041">
    <property type="entry name" value="Lambda class glutathione S-transferase"/>
    <property type="match status" value="1"/>
</dbReference>
<feature type="region of interest" description="Disordered" evidence="2">
    <location>
        <begin position="268"/>
        <end position="287"/>
    </location>
</feature>
<dbReference type="Gene3D" id="3.40.30.10">
    <property type="entry name" value="Glutaredoxin"/>
    <property type="match status" value="1"/>
</dbReference>
<dbReference type="PROSITE" id="PS50404">
    <property type="entry name" value="GST_NTER"/>
    <property type="match status" value="1"/>
</dbReference>
<dbReference type="SFLD" id="SFLDS00019">
    <property type="entry name" value="Glutathione_Transferase_(cytos"/>
    <property type="match status" value="1"/>
</dbReference>
<reference evidence="3" key="1">
    <citation type="journal article" date="2013" name="Nature">
        <title>Draft genome of the wheat A-genome progenitor Triticum urartu.</title>
        <authorList>
            <person name="Ling H.Q."/>
            <person name="Zhao S."/>
            <person name="Liu D."/>
            <person name="Wang J."/>
            <person name="Sun H."/>
            <person name="Zhang C."/>
            <person name="Fan H."/>
            <person name="Li D."/>
            <person name="Dong L."/>
            <person name="Tao Y."/>
            <person name="Gao C."/>
            <person name="Wu H."/>
            <person name="Li Y."/>
            <person name="Cui Y."/>
            <person name="Guo X."/>
            <person name="Zheng S."/>
            <person name="Wang B."/>
            <person name="Yu K."/>
            <person name="Liang Q."/>
            <person name="Yang W."/>
            <person name="Lou X."/>
            <person name="Chen J."/>
            <person name="Feng M."/>
            <person name="Jian J."/>
            <person name="Zhang X."/>
            <person name="Luo G."/>
            <person name="Jiang Y."/>
            <person name="Liu J."/>
            <person name="Wang Z."/>
            <person name="Sha Y."/>
            <person name="Zhang B."/>
            <person name="Wu H."/>
            <person name="Tang D."/>
            <person name="Shen Q."/>
            <person name="Xue P."/>
            <person name="Zou S."/>
            <person name="Wang X."/>
            <person name="Liu X."/>
            <person name="Wang F."/>
            <person name="Yang Y."/>
            <person name="An X."/>
            <person name="Dong Z."/>
            <person name="Zhang K."/>
            <person name="Zhang X."/>
            <person name="Luo M.C."/>
            <person name="Dvorak J."/>
            <person name="Tong Y."/>
            <person name="Wang J."/>
            <person name="Yang H."/>
            <person name="Li Z."/>
            <person name="Wang D."/>
            <person name="Zhang A."/>
            <person name="Wang J."/>
        </authorList>
    </citation>
    <scope>NUCLEOTIDE SEQUENCE</scope>
</reference>
<comment type="similarity">
    <text evidence="1">Belongs to the GST superfamily. HSP26 family.</text>
</comment>
<protein>
    <submittedName>
        <fullName evidence="3">Protein IN2-1-like protein B</fullName>
    </submittedName>
</protein>
<dbReference type="SUPFAM" id="SSF47616">
    <property type="entry name" value="GST C-terminal domain-like"/>
    <property type="match status" value="1"/>
</dbReference>
<dbReference type="OMA" id="VENSHLC"/>
<dbReference type="Gene3D" id="1.20.1050.10">
    <property type="match status" value="1"/>
</dbReference>
<dbReference type="Pfam" id="PF13410">
    <property type="entry name" value="GST_C_2"/>
    <property type="match status" value="1"/>
</dbReference>
<dbReference type="EMBL" id="KD251412">
    <property type="protein sequence ID" value="EMS48257.1"/>
    <property type="molecule type" value="Genomic_DNA"/>
</dbReference>
<sequence>MAAAAAAAAPVISPKENLPPSLTSTSEPPPLFDGTTRLYVAYHCPYAQRAWIARNYKGLQDKIKIVGIDLADRPAWYKEKVYPQNKVPSLEHNNQVKGESLDLVKYIDSNFDGPALLPDDSAKKQFAEELLVYTDEFNKALYSSITSKGDVAEETVAALDKIEAALGKFSDGPFFLGQFSLVDIAYVPFIERFQIFFSGIKNYDITKDRPNIQKFIEEVNKIDAYTQTKLDPQFLLEHTKKRLGEGHLKRRSSNRPYPFGPLKPFNTAGGKVTIARGRGRDPCTRCRSVPQDRRTTIYIHTLLDEVEEGNISTKRSPNATKILKIFLDIRDPGSFGRGPKDGVVAHEAPGRALVPSGAHVAPFDLTLPL</sequence>
<dbReference type="InterPro" id="IPR004045">
    <property type="entry name" value="Glutathione_S-Trfase_N"/>
</dbReference>
<gene>
    <name evidence="3" type="ORF">TRIUR3_18845</name>
</gene>
<dbReference type="PANTHER" id="PTHR44328:SF16">
    <property type="entry name" value="PROTEIN IN2-1 HOMOLOG B"/>
    <property type="match status" value="1"/>
</dbReference>
<dbReference type="eggNOG" id="KOG0406">
    <property type="taxonomic scope" value="Eukaryota"/>
</dbReference>